<dbReference type="Gene3D" id="3.40.50.720">
    <property type="entry name" value="NAD(P)-binding Rossmann-like Domain"/>
    <property type="match status" value="1"/>
</dbReference>
<dbReference type="SUPFAM" id="SSF51735">
    <property type="entry name" value="NAD(P)-binding Rossmann-fold domains"/>
    <property type="match status" value="1"/>
</dbReference>
<evidence type="ECO:0000259" key="2">
    <source>
        <dbReference type="Pfam" id="PF13478"/>
    </source>
</evidence>
<keyword evidence="4" id="KW-1185">Reference proteome</keyword>
<evidence type="ECO:0000313" key="4">
    <source>
        <dbReference type="Proteomes" id="UP001158066"/>
    </source>
</evidence>
<comment type="caution">
    <text evidence="3">The sequence shown here is derived from an EMBL/GenBank/DDBJ whole genome shotgun (WGS) entry which is preliminary data.</text>
</comment>
<dbReference type="EMBL" id="FXUF01000004">
    <property type="protein sequence ID" value="SMP51889.1"/>
    <property type="molecule type" value="Genomic_DNA"/>
</dbReference>
<dbReference type="Pfam" id="PF13478">
    <property type="entry name" value="XdhC_C"/>
    <property type="match status" value="1"/>
</dbReference>
<dbReference type="RefSeq" id="WP_283408818.1">
    <property type="nucleotide sequence ID" value="NZ_FXUF01000004.1"/>
</dbReference>
<protein>
    <submittedName>
        <fullName evidence="3">Xanthine dehydrogenase accessory factor</fullName>
    </submittedName>
</protein>
<accession>A0AA45WV50</accession>
<proteinExistence type="predicted"/>
<dbReference type="InterPro" id="IPR058240">
    <property type="entry name" value="rSAM_sf"/>
</dbReference>
<dbReference type="Pfam" id="PF02625">
    <property type="entry name" value="XdhC_CoxI"/>
    <property type="match status" value="1"/>
</dbReference>
<dbReference type="SUPFAM" id="SSF102114">
    <property type="entry name" value="Radical SAM enzymes"/>
    <property type="match status" value="1"/>
</dbReference>
<sequence>MKIIENCIKHDIGVVLAPTIVRGVNEDQIGGIIDFASERVPGIRGVHFQPASYFGRMPVVPTDEDRVTLPEVIEAIERQTQGRVDRDSFCPPGCENIFKKGMSQMQDIFEWIYECLTRKESFVLATFIKKNGSPHREESKKMLIRKDFSIYGTIGGGLVEALTIQLSAKMFQRRGSILEDFSKSHKDVEILERVCGGNTTVLLEYVDCDDVQTVELYQKALMLKKEGAGLFLITKIEKNHRKAGSLSKWICTETGFFGSENEEVQSVIKHIRENGEHVNMQVLLVADETYLIEPYLNDELACIIGAGHVAQKIAELAKMIGLKVVIIDDREEFANKERFNMADEIIVIPSFENLTDHYTVNRNSYVIIVTRGHDYDQDVLSQMLKTDAKYIGMIGSLNKREYVYKNLLDEGFTLKDLERVYAPIGLKIDADTPEEIAISIAAELIKVKRNSGDIK</sequence>
<feature type="domain" description="XdhC- CoxI" evidence="1">
    <location>
        <begin position="116"/>
        <end position="181"/>
    </location>
</feature>
<evidence type="ECO:0000259" key="1">
    <source>
        <dbReference type="Pfam" id="PF02625"/>
    </source>
</evidence>
<dbReference type="InterPro" id="IPR027051">
    <property type="entry name" value="XdhC_Rossmann_dom"/>
</dbReference>
<dbReference type="NCBIfam" id="NF045664">
    <property type="entry name" value="XdhC_rel_AOR"/>
    <property type="match status" value="1"/>
</dbReference>
<feature type="domain" description="XdhC Rossmann" evidence="2">
    <location>
        <begin position="302"/>
        <end position="444"/>
    </location>
</feature>
<dbReference type="InterPro" id="IPR036291">
    <property type="entry name" value="NAD(P)-bd_dom_sf"/>
</dbReference>
<name>A0AA45WV50_9CLOT</name>
<evidence type="ECO:0000313" key="3">
    <source>
        <dbReference type="EMBL" id="SMP51889.1"/>
    </source>
</evidence>
<gene>
    <name evidence="3" type="ORF">SAMN06296020_104146</name>
</gene>
<dbReference type="InterPro" id="IPR052698">
    <property type="entry name" value="MoCofactor_Util/Proc"/>
</dbReference>
<dbReference type="InterPro" id="IPR003777">
    <property type="entry name" value="XdhC_CoxI"/>
</dbReference>
<dbReference type="PANTHER" id="PTHR30388:SF6">
    <property type="entry name" value="XANTHINE DEHYDROGENASE SUBUNIT A-RELATED"/>
    <property type="match status" value="1"/>
</dbReference>
<reference evidence="3" key="1">
    <citation type="submission" date="2017-05" db="EMBL/GenBank/DDBJ databases">
        <authorList>
            <person name="Varghese N."/>
            <person name="Submissions S."/>
        </authorList>
    </citation>
    <scope>NUCLEOTIDE SEQUENCE</scope>
    <source>
        <strain evidence="3">Su22</strain>
    </source>
</reference>
<organism evidence="3 4">
    <name type="scientific">Anoxynatronum buryatiense</name>
    <dbReference type="NCBI Taxonomy" id="489973"/>
    <lineage>
        <taxon>Bacteria</taxon>
        <taxon>Bacillati</taxon>
        <taxon>Bacillota</taxon>
        <taxon>Clostridia</taxon>
        <taxon>Eubacteriales</taxon>
        <taxon>Clostridiaceae</taxon>
        <taxon>Anoxynatronum</taxon>
    </lineage>
</organism>
<dbReference type="AlphaFoldDB" id="A0AA45WV50"/>
<dbReference type="PANTHER" id="PTHR30388">
    <property type="entry name" value="ALDEHYDE OXIDOREDUCTASE MOLYBDENUM COFACTOR ASSEMBLY PROTEIN"/>
    <property type="match status" value="1"/>
</dbReference>
<dbReference type="Proteomes" id="UP001158066">
    <property type="component" value="Unassembled WGS sequence"/>
</dbReference>